<dbReference type="SUPFAM" id="SSF63446">
    <property type="entry name" value="Type I dockerin domain"/>
    <property type="match status" value="1"/>
</dbReference>
<dbReference type="Pfam" id="PF12863">
    <property type="entry name" value="DUF3821"/>
    <property type="match status" value="1"/>
</dbReference>
<dbReference type="PROSITE" id="PS50093">
    <property type="entry name" value="PKD"/>
    <property type="match status" value="1"/>
</dbReference>
<dbReference type="Pfam" id="PF18911">
    <property type="entry name" value="PKD_4"/>
    <property type="match status" value="1"/>
</dbReference>
<dbReference type="Proteomes" id="UP000290932">
    <property type="component" value="Unassembled WGS sequence"/>
</dbReference>
<dbReference type="FunFam" id="2.60.40.10:FF:000270">
    <property type="entry name" value="Cell surface protein"/>
    <property type="match status" value="1"/>
</dbReference>
<evidence type="ECO:0000313" key="2">
    <source>
        <dbReference type="EMBL" id="RXE56201.1"/>
    </source>
</evidence>
<reference evidence="2 3" key="1">
    <citation type="journal article" date="2015" name="Int. J. Syst. Evol. Microbiol.">
        <title>Methanoculleus taiwanensis sp. nov., a methanogen isolated from deep marine sediment at the deformation front area near Taiwan.</title>
        <authorList>
            <person name="Weng C.Y."/>
            <person name="Chen S.C."/>
            <person name="Lai M.C."/>
            <person name="Wu S.Y."/>
            <person name="Lin S."/>
            <person name="Yang T.F."/>
            <person name="Chen P.C."/>
        </authorList>
    </citation>
    <scope>NUCLEOTIDE SEQUENCE [LARGE SCALE GENOMIC DNA]</scope>
    <source>
        <strain evidence="2 3">CYW4</strain>
    </source>
</reference>
<dbReference type="InterPro" id="IPR024277">
    <property type="entry name" value="DUF3821"/>
</dbReference>
<accession>A0A498GZV4</accession>
<keyword evidence="3" id="KW-1185">Reference proteome</keyword>
<protein>
    <recommendedName>
        <fullName evidence="1">PKD domain-containing protein</fullName>
    </recommendedName>
</protein>
<dbReference type="InterPro" id="IPR035986">
    <property type="entry name" value="PKD_dom_sf"/>
</dbReference>
<evidence type="ECO:0000313" key="3">
    <source>
        <dbReference type="Proteomes" id="UP000290932"/>
    </source>
</evidence>
<dbReference type="EMBL" id="LHQS01000002">
    <property type="protein sequence ID" value="RXE56201.1"/>
    <property type="molecule type" value="Genomic_DNA"/>
</dbReference>
<dbReference type="SUPFAM" id="SSF49299">
    <property type="entry name" value="PKD domain"/>
    <property type="match status" value="1"/>
</dbReference>
<dbReference type="Gene3D" id="2.60.40.10">
    <property type="entry name" value="Immunoglobulins"/>
    <property type="match status" value="1"/>
</dbReference>
<feature type="domain" description="PKD" evidence="1">
    <location>
        <begin position="207"/>
        <end position="285"/>
    </location>
</feature>
<organism evidence="2 3">
    <name type="scientific">Methanoculleus taiwanensis</name>
    <dbReference type="NCBI Taxonomy" id="1550565"/>
    <lineage>
        <taxon>Archaea</taxon>
        <taxon>Methanobacteriati</taxon>
        <taxon>Methanobacteriota</taxon>
        <taxon>Stenosarchaea group</taxon>
        <taxon>Methanomicrobia</taxon>
        <taxon>Methanomicrobiales</taxon>
        <taxon>Methanomicrobiaceae</taxon>
        <taxon>Methanoculleus</taxon>
    </lineage>
</organism>
<dbReference type="InterPro" id="IPR022409">
    <property type="entry name" value="PKD/Chitinase_dom"/>
</dbReference>
<dbReference type="GO" id="GO:0000272">
    <property type="term" value="P:polysaccharide catabolic process"/>
    <property type="evidence" value="ECO:0007669"/>
    <property type="project" value="InterPro"/>
</dbReference>
<dbReference type="SMART" id="SM00089">
    <property type="entry name" value="PKD"/>
    <property type="match status" value="1"/>
</dbReference>
<dbReference type="CDD" id="cd00146">
    <property type="entry name" value="PKD"/>
    <property type="match status" value="1"/>
</dbReference>
<dbReference type="InterPro" id="IPR000601">
    <property type="entry name" value="PKD_dom"/>
</dbReference>
<evidence type="ECO:0000259" key="1">
    <source>
        <dbReference type="PROSITE" id="PS50093"/>
    </source>
</evidence>
<proteinExistence type="predicted"/>
<gene>
    <name evidence="2" type="ORF">ABH15_08615</name>
</gene>
<sequence>MGLLCAPSAAQTVASGGTVYVGEENLDLTGLDPMIVQLVHYSDFAAGAVDNSIDVATPSDFDLLAADVGSVTGAYYVWNATGPVKPDIYVDVQVPLDSDPVSLAAPLPPLPILPCSFFGRVTVNGDPAAPGTVITAWINGSERGSLTTTESGIYGGSEGPDPKLLVQGPGTDVGQTITFRVDGIEADERSTYIEGDVRELDLSVEFVESNFTANATAGPVPLAVQFTDTSIGDPTVWNWSFGDGATSAEQHPVHTYTAAGTYTVNLTVTAALESNAVTKAGYITVYAAAPLVTDPAAAPAIIPTDTDGIPGTGERTMLSVAVTGAGIASVTVNLSAIGGSSVAPMIDAGNGTWTMSTAATVPSPFVDGAYQPVLLPMNATDQNGISNTSVSIPLMVVRNGDANQDNRVTLYDAVYIARHTLEMEGYPMTGSVGMVSGGEALSLPDAMYLAKHLLGILGYGTLH</sequence>
<dbReference type="InterPro" id="IPR036439">
    <property type="entry name" value="Dockerin_dom_sf"/>
</dbReference>
<dbReference type="AlphaFoldDB" id="A0A498GZV4"/>
<name>A0A498GZV4_9EURY</name>
<comment type="caution">
    <text evidence="2">The sequence shown here is derived from an EMBL/GenBank/DDBJ whole genome shotgun (WGS) entry which is preliminary data.</text>
</comment>
<dbReference type="InterPro" id="IPR013783">
    <property type="entry name" value="Ig-like_fold"/>
</dbReference>